<dbReference type="AlphaFoldDB" id="A0A9W9KFT9"/>
<dbReference type="EMBL" id="JAPQKI010000004">
    <property type="protein sequence ID" value="KAJ5104083.1"/>
    <property type="molecule type" value="Genomic_DNA"/>
</dbReference>
<reference evidence="2" key="1">
    <citation type="submission" date="2022-11" db="EMBL/GenBank/DDBJ databases">
        <authorList>
            <person name="Petersen C."/>
        </authorList>
    </citation>
    <scope>NUCLEOTIDE SEQUENCE</scope>
    <source>
        <strain evidence="2">IBT 30761</strain>
    </source>
</reference>
<reference evidence="2" key="2">
    <citation type="journal article" date="2023" name="IMA Fungus">
        <title>Comparative genomic study of the Penicillium genus elucidates a diverse pangenome and 15 lateral gene transfer events.</title>
        <authorList>
            <person name="Petersen C."/>
            <person name="Sorensen T."/>
            <person name="Nielsen M.R."/>
            <person name="Sondergaard T.E."/>
            <person name="Sorensen J.L."/>
            <person name="Fitzpatrick D.A."/>
            <person name="Frisvad J.C."/>
            <person name="Nielsen K.L."/>
        </authorList>
    </citation>
    <scope>NUCLEOTIDE SEQUENCE</scope>
    <source>
        <strain evidence="2">IBT 30761</strain>
    </source>
</reference>
<evidence type="ECO:0000313" key="3">
    <source>
        <dbReference type="Proteomes" id="UP001149074"/>
    </source>
</evidence>
<gene>
    <name evidence="2" type="ORF">N7532_004612</name>
</gene>
<comment type="caution">
    <text evidence="2">The sequence shown here is derived from an EMBL/GenBank/DDBJ whole genome shotgun (WGS) entry which is preliminary data.</text>
</comment>
<evidence type="ECO:0000256" key="1">
    <source>
        <dbReference type="SAM" id="MobiDB-lite"/>
    </source>
</evidence>
<keyword evidence="3" id="KW-1185">Reference proteome</keyword>
<feature type="compositionally biased region" description="Basic and acidic residues" evidence="1">
    <location>
        <begin position="85"/>
        <end position="126"/>
    </location>
</feature>
<organism evidence="2 3">
    <name type="scientific">Penicillium argentinense</name>
    <dbReference type="NCBI Taxonomy" id="1131581"/>
    <lineage>
        <taxon>Eukaryota</taxon>
        <taxon>Fungi</taxon>
        <taxon>Dikarya</taxon>
        <taxon>Ascomycota</taxon>
        <taxon>Pezizomycotina</taxon>
        <taxon>Eurotiomycetes</taxon>
        <taxon>Eurotiomycetidae</taxon>
        <taxon>Eurotiales</taxon>
        <taxon>Aspergillaceae</taxon>
        <taxon>Penicillium</taxon>
    </lineage>
</organism>
<dbReference type="GeneID" id="81356085"/>
<accession>A0A9W9KFT9</accession>
<dbReference type="OrthoDB" id="5334244at2759"/>
<protein>
    <submittedName>
        <fullName evidence="2">Uncharacterized protein</fullName>
    </submittedName>
</protein>
<feature type="region of interest" description="Disordered" evidence="1">
    <location>
        <begin position="18"/>
        <end position="126"/>
    </location>
</feature>
<dbReference type="RefSeq" id="XP_056477463.1">
    <property type="nucleotide sequence ID" value="XM_056617106.1"/>
</dbReference>
<proteinExistence type="predicted"/>
<name>A0A9W9KFT9_9EURO</name>
<evidence type="ECO:0000313" key="2">
    <source>
        <dbReference type="EMBL" id="KAJ5104083.1"/>
    </source>
</evidence>
<dbReference type="Proteomes" id="UP001149074">
    <property type="component" value="Unassembled WGS sequence"/>
</dbReference>
<feature type="compositionally biased region" description="Polar residues" evidence="1">
    <location>
        <begin position="48"/>
        <end position="58"/>
    </location>
</feature>
<sequence>MTSLLRLQPRLRTSASLTSLSRSAFIYHPRTYSQGSSVTREGDKNKEQNSSNTQSVYTPNHPIPSNKAEPTLRDGLQSPIADYEGNLREDLPKDVKEHNEDMEHRYDRPYNRVDDEGNVKESWKRD</sequence>